<dbReference type="AlphaFoldDB" id="A0A9Q1KH04"/>
<reference evidence="1" key="1">
    <citation type="submission" date="2022-04" db="EMBL/GenBank/DDBJ databases">
        <title>Carnegiea gigantea Genome sequencing and assembly v2.</title>
        <authorList>
            <person name="Copetti D."/>
            <person name="Sanderson M.J."/>
            <person name="Burquez A."/>
            <person name="Wojciechowski M.F."/>
        </authorList>
    </citation>
    <scope>NUCLEOTIDE SEQUENCE</scope>
    <source>
        <strain evidence="1">SGP5-SGP5p</strain>
        <tissue evidence="1">Aerial part</tissue>
    </source>
</reference>
<dbReference type="Proteomes" id="UP001153076">
    <property type="component" value="Unassembled WGS sequence"/>
</dbReference>
<dbReference type="InterPro" id="IPR036691">
    <property type="entry name" value="Endo/exonu/phosph_ase_sf"/>
</dbReference>
<comment type="caution">
    <text evidence="1">The sequence shown here is derived from an EMBL/GenBank/DDBJ whole genome shotgun (WGS) entry which is preliminary data.</text>
</comment>
<evidence type="ECO:0000313" key="1">
    <source>
        <dbReference type="EMBL" id="KAJ8443329.1"/>
    </source>
</evidence>
<dbReference type="OrthoDB" id="1267182at2759"/>
<organism evidence="1 2">
    <name type="scientific">Carnegiea gigantea</name>
    <dbReference type="NCBI Taxonomy" id="171969"/>
    <lineage>
        <taxon>Eukaryota</taxon>
        <taxon>Viridiplantae</taxon>
        <taxon>Streptophyta</taxon>
        <taxon>Embryophyta</taxon>
        <taxon>Tracheophyta</taxon>
        <taxon>Spermatophyta</taxon>
        <taxon>Magnoliopsida</taxon>
        <taxon>eudicotyledons</taxon>
        <taxon>Gunneridae</taxon>
        <taxon>Pentapetalae</taxon>
        <taxon>Caryophyllales</taxon>
        <taxon>Cactineae</taxon>
        <taxon>Cactaceae</taxon>
        <taxon>Cactoideae</taxon>
        <taxon>Echinocereeae</taxon>
        <taxon>Carnegiea</taxon>
    </lineage>
</organism>
<dbReference type="PANTHER" id="PTHR33710">
    <property type="entry name" value="BNAC02G09200D PROTEIN"/>
    <property type="match status" value="1"/>
</dbReference>
<name>A0A9Q1KH04_9CARY</name>
<protein>
    <submittedName>
        <fullName evidence="1">Uncharacterized protein</fullName>
    </submittedName>
</protein>
<proteinExistence type="predicted"/>
<dbReference type="PANTHER" id="PTHR33710:SF86">
    <property type="entry name" value="VIRAL MOVEMENT PROTEIN"/>
    <property type="match status" value="1"/>
</dbReference>
<dbReference type="EMBL" id="JAKOGI010000121">
    <property type="protein sequence ID" value="KAJ8443329.1"/>
    <property type="molecule type" value="Genomic_DNA"/>
</dbReference>
<dbReference type="SUPFAM" id="SSF56219">
    <property type="entry name" value="DNase I-like"/>
    <property type="match status" value="1"/>
</dbReference>
<sequence>MDIVIPGNEVFKRKHEGHVPTMGGEDVEWRFRGIYGCLEMQNKRRMGKMIADLATHLNPLDLNEIFFHAEKKGGPAKPQQHIDSFREAFTDADLYDLGFKGYPFTVQHEEVIVEERLDRFGASTEWSLLFSEAQVTHVNSYISDHLPFLLKCYPTSLNGQRHGKKFKFENMWVIDPSCREIIAKAWGDVSKTDAVDNMLNKNSFGHVGREISKLEDSLKYLTDAKSRHEVLNKIKEWRHKEEIMWWQGARTNFLKFEDSNTRWFHSRASMRQTTNVISKLQDANGVVYTDPDKLEHIVPITLRPVHERVCKVRELIDADRGWWREDLVGELFLPWTHSEHPTEQLDATGQADLALYEQWTIFGTVSVPFEDDVKVPASGNQFIFKKAGHNPSVLSKRVSNLVLSYRKMKASSEQPKLTFPTSWRPPPMGILKLNFDGGNVGEDS</sequence>
<gene>
    <name evidence="1" type="ORF">Cgig2_015810</name>
</gene>
<evidence type="ECO:0000313" key="2">
    <source>
        <dbReference type="Proteomes" id="UP001153076"/>
    </source>
</evidence>
<keyword evidence="2" id="KW-1185">Reference proteome</keyword>
<accession>A0A9Q1KH04</accession>